<accession>A0A1U7NUT2</accession>
<gene>
    <name evidence="2" type="ORF">BOO71_0011074</name>
</gene>
<keyword evidence="3" id="KW-1185">Reference proteome</keyword>
<dbReference type="EMBL" id="MSTI01000134">
    <property type="protein sequence ID" value="OLV16683.1"/>
    <property type="molecule type" value="Genomic_DNA"/>
</dbReference>
<evidence type="ECO:0000259" key="1">
    <source>
        <dbReference type="Pfam" id="PF11740"/>
    </source>
</evidence>
<dbReference type="Proteomes" id="UP000186607">
    <property type="component" value="Unassembled WGS sequence"/>
</dbReference>
<dbReference type="OrthoDB" id="583532at2"/>
<sequence>MARKSVTKEDVARASQTLRDRGDRVTLMAVCQELGCGSFTTLKPLIADWLAEHPEP</sequence>
<proteinExistence type="predicted"/>
<comment type="caution">
    <text evidence="2">The sequence shown here is derived from an EMBL/GenBank/DDBJ whole genome shotgun (WGS) entry which is preliminary data.</text>
</comment>
<dbReference type="STRING" id="249408.BOO71_0011074"/>
<evidence type="ECO:0000313" key="2">
    <source>
        <dbReference type="EMBL" id="OLV16683.1"/>
    </source>
</evidence>
<dbReference type="AlphaFoldDB" id="A0A1U7NUT2"/>
<evidence type="ECO:0000313" key="3">
    <source>
        <dbReference type="Proteomes" id="UP000186607"/>
    </source>
</evidence>
<reference evidence="2 3" key="1">
    <citation type="submission" date="2017-01" db="EMBL/GenBank/DDBJ databases">
        <title>Genome Analysis of Deinococcus marmoris KOPRI26562.</title>
        <authorList>
            <person name="Kim J.H."/>
            <person name="Oh H.-M."/>
        </authorList>
    </citation>
    <scope>NUCLEOTIDE SEQUENCE [LARGE SCALE GENOMIC DNA]</scope>
    <source>
        <strain evidence="2 3">KOPRI26562</strain>
    </source>
</reference>
<organism evidence="2 3">
    <name type="scientific">Deinococcus marmoris</name>
    <dbReference type="NCBI Taxonomy" id="249408"/>
    <lineage>
        <taxon>Bacteria</taxon>
        <taxon>Thermotogati</taxon>
        <taxon>Deinococcota</taxon>
        <taxon>Deinococci</taxon>
        <taxon>Deinococcales</taxon>
        <taxon>Deinococcaceae</taxon>
        <taxon>Deinococcus</taxon>
    </lineage>
</organism>
<name>A0A1U7NUT2_9DEIO</name>
<dbReference type="InterPro" id="IPR021104">
    <property type="entry name" value="KfrA_DNA-bd_N"/>
</dbReference>
<dbReference type="Pfam" id="PF11740">
    <property type="entry name" value="KfrA_N"/>
    <property type="match status" value="1"/>
</dbReference>
<feature type="domain" description="KfrA N-terminal DNA-binding" evidence="1">
    <location>
        <begin position="7"/>
        <end position="54"/>
    </location>
</feature>
<protein>
    <recommendedName>
        <fullName evidence="1">KfrA N-terminal DNA-binding domain-containing protein</fullName>
    </recommendedName>
</protein>
<dbReference type="RefSeq" id="WP_083653646.1">
    <property type="nucleotide sequence ID" value="NZ_MSTI01000134.1"/>
</dbReference>